<dbReference type="Pfam" id="PF00515">
    <property type="entry name" value="TPR_1"/>
    <property type="match status" value="1"/>
</dbReference>
<evidence type="ECO:0000313" key="5">
    <source>
        <dbReference type="EMBL" id="QNR24045.1"/>
    </source>
</evidence>
<protein>
    <submittedName>
        <fullName evidence="5">Tetratricopeptide repeat protein</fullName>
    </submittedName>
</protein>
<feature type="transmembrane region" description="Helical" evidence="4">
    <location>
        <begin position="337"/>
        <end position="355"/>
    </location>
</feature>
<keyword evidence="4" id="KW-0472">Membrane</keyword>
<evidence type="ECO:0000313" key="6">
    <source>
        <dbReference type="Proteomes" id="UP000516305"/>
    </source>
</evidence>
<dbReference type="Proteomes" id="UP000516305">
    <property type="component" value="Chromosome"/>
</dbReference>
<dbReference type="RefSeq" id="WP_210758578.1">
    <property type="nucleotide sequence ID" value="NZ_CP060139.1"/>
</dbReference>
<dbReference type="AlphaFoldDB" id="A0A7H0VE97"/>
<feature type="transmembrane region" description="Helical" evidence="4">
    <location>
        <begin position="308"/>
        <end position="331"/>
    </location>
</feature>
<organism evidence="5 6">
    <name type="scientific">Croceimicrobium hydrocarbonivorans</name>
    <dbReference type="NCBI Taxonomy" id="2761580"/>
    <lineage>
        <taxon>Bacteria</taxon>
        <taxon>Pseudomonadati</taxon>
        <taxon>Bacteroidota</taxon>
        <taxon>Flavobacteriia</taxon>
        <taxon>Flavobacteriales</taxon>
        <taxon>Owenweeksiaceae</taxon>
        <taxon>Croceimicrobium</taxon>
    </lineage>
</organism>
<keyword evidence="6" id="KW-1185">Reference proteome</keyword>
<dbReference type="PROSITE" id="PS50005">
    <property type="entry name" value="TPR"/>
    <property type="match status" value="1"/>
</dbReference>
<feature type="transmembrane region" description="Helical" evidence="4">
    <location>
        <begin position="265"/>
        <end position="287"/>
    </location>
</feature>
<sequence>MGAALDRIHLLIEQDRYDQAEKELAPILEQNPMDFQVTYLDTYLSIRKAPKTAKAKVEHFLGLFPFSDLAFYLKAYRAFQVDLNQEAIKAIDEAISIAPNDPDHWAMKSLILMNMLDNQQALKAAEQALSLDAEHTQALNNRSIILSRLGRTAEAMENSSHTLHHNPQDSFSHYSTGLIHLQKGQHKKAMEHFQEALRLNPNNEAAKDGMLSAIKASNLFYRLYLQYEFWILRLNQKNRYAFILIYFIIFRLVRFMAGLSADSKLWLTPVIALLGLFALSTWILDSLSDGLMVFHRFGRHLVLPKQRVMGLLTLSFTILALLTFIGLNLAGYSEVNYVYALVFVGMAIVSGSLHYMEKPNLIGYLGYSIIALGAILNICGLVLGIPIDALLTPFFIGLVVYQISSIFRSNRIS</sequence>
<dbReference type="KEGG" id="chyd:H4K34_16985"/>
<dbReference type="SUPFAM" id="SSF48452">
    <property type="entry name" value="TPR-like"/>
    <property type="match status" value="1"/>
</dbReference>
<dbReference type="PROSITE" id="PS50293">
    <property type="entry name" value="TPR_REGION"/>
    <property type="match status" value="1"/>
</dbReference>
<feature type="transmembrane region" description="Helical" evidence="4">
    <location>
        <begin position="389"/>
        <end position="407"/>
    </location>
</feature>
<evidence type="ECO:0000256" key="1">
    <source>
        <dbReference type="ARBA" id="ARBA00022737"/>
    </source>
</evidence>
<dbReference type="PANTHER" id="PTHR44943:SF8">
    <property type="entry name" value="TPR REPEAT-CONTAINING PROTEIN MJ0263"/>
    <property type="match status" value="1"/>
</dbReference>
<dbReference type="InterPro" id="IPR019734">
    <property type="entry name" value="TPR_rpt"/>
</dbReference>
<keyword evidence="2 3" id="KW-0802">TPR repeat</keyword>
<evidence type="ECO:0000256" key="3">
    <source>
        <dbReference type="PROSITE-ProRule" id="PRU00339"/>
    </source>
</evidence>
<evidence type="ECO:0000256" key="2">
    <source>
        <dbReference type="ARBA" id="ARBA00022803"/>
    </source>
</evidence>
<feature type="transmembrane region" description="Helical" evidence="4">
    <location>
        <begin position="240"/>
        <end position="259"/>
    </location>
</feature>
<dbReference type="PANTHER" id="PTHR44943">
    <property type="entry name" value="CELLULOSE SYNTHASE OPERON PROTEIN C"/>
    <property type="match status" value="1"/>
</dbReference>
<dbReference type="EMBL" id="CP060139">
    <property type="protein sequence ID" value="QNR24045.1"/>
    <property type="molecule type" value="Genomic_DNA"/>
</dbReference>
<dbReference type="InterPro" id="IPR051685">
    <property type="entry name" value="Ycf3/AcsC/BcsC/TPR_MFPF"/>
</dbReference>
<evidence type="ECO:0000256" key="4">
    <source>
        <dbReference type="SAM" id="Phobius"/>
    </source>
</evidence>
<accession>A0A7H0VE97</accession>
<dbReference type="InterPro" id="IPR011990">
    <property type="entry name" value="TPR-like_helical_dom_sf"/>
</dbReference>
<feature type="transmembrane region" description="Helical" evidence="4">
    <location>
        <begin position="362"/>
        <end position="383"/>
    </location>
</feature>
<dbReference type="Pfam" id="PF13432">
    <property type="entry name" value="TPR_16"/>
    <property type="match status" value="1"/>
</dbReference>
<dbReference type="Gene3D" id="1.25.40.10">
    <property type="entry name" value="Tetratricopeptide repeat domain"/>
    <property type="match status" value="1"/>
</dbReference>
<reference evidence="5 6" key="1">
    <citation type="submission" date="2020-08" db="EMBL/GenBank/DDBJ databases">
        <title>Croceimicrobium hydrocarbonivorans gen. nov., sp. nov., a novel marine bacterium isolated from a bacterial consortium that degrades polyethylene terephthalate.</title>
        <authorList>
            <person name="Liu R."/>
        </authorList>
    </citation>
    <scope>NUCLEOTIDE SEQUENCE [LARGE SCALE GENOMIC DNA]</scope>
    <source>
        <strain evidence="5 6">A20-9</strain>
    </source>
</reference>
<dbReference type="SMART" id="SM00028">
    <property type="entry name" value="TPR"/>
    <property type="match status" value="4"/>
</dbReference>
<gene>
    <name evidence="5" type="ORF">H4K34_16985</name>
</gene>
<keyword evidence="1" id="KW-0677">Repeat</keyword>
<keyword evidence="4" id="KW-0812">Transmembrane</keyword>
<proteinExistence type="predicted"/>
<feature type="repeat" description="TPR" evidence="3">
    <location>
        <begin position="170"/>
        <end position="203"/>
    </location>
</feature>
<name>A0A7H0VE97_9FLAO</name>
<keyword evidence="4" id="KW-1133">Transmembrane helix</keyword>